<dbReference type="Pfam" id="PF07686">
    <property type="entry name" value="V-set"/>
    <property type="match status" value="1"/>
</dbReference>
<feature type="domain" description="Ig-like" evidence="2">
    <location>
        <begin position="5"/>
        <end position="123"/>
    </location>
</feature>
<protein>
    <recommendedName>
        <fullName evidence="2">Ig-like domain-containing protein</fullName>
    </recommendedName>
</protein>
<accession>A0A8C0DMD3</accession>
<dbReference type="AlphaFoldDB" id="A0A8C0DMD3"/>
<feature type="chain" id="PRO_5034404093" description="Ig-like domain-containing protein" evidence="1">
    <location>
        <begin position="18"/>
        <end position="236"/>
    </location>
</feature>
<dbReference type="GeneTree" id="ENSGT00940000161640"/>
<evidence type="ECO:0000313" key="3">
    <source>
        <dbReference type="Ensembl" id="ENSBMSP00010021396.1"/>
    </source>
</evidence>
<proteinExistence type="predicted"/>
<dbReference type="Gene3D" id="2.60.40.10">
    <property type="entry name" value="Immunoglobulins"/>
    <property type="match status" value="1"/>
</dbReference>
<name>A0A8C0DMD3_BALMU</name>
<dbReference type="InterPro" id="IPR036179">
    <property type="entry name" value="Ig-like_dom_sf"/>
</dbReference>
<dbReference type="InterPro" id="IPR003599">
    <property type="entry name" value="Ig_sub"/>
</dbReference>
<dbReference type="Ensembl" id="ENSBMST00010023596.1">
    <property type="protein sequence ID" value="ENSBMSP00010021396.1"/>
    <property type="gene ID" value="ENSBMSG00010015489.1"/>
</dbReference>
<dbReference type="PROSITE" id="PS50835">
    <property type="entry name" value="IG_LIKE"/>
    <property type="match status" value="1"/>
</dbReference>
<sequence length="236" mass="25975">MAWAPLLLTLFAHCTGGQVVLTQPRSVLGSLEQKVTISCTRSSGNVGSYYVHWYQQRPGSAPTTVIYKDDQRPSGVPNRFSGSIDTSSSAAYLTISGLQPEDEADYYCSTWDDSISGNTAHLTHGELRQKPTPSPQLCNYHYIIYSFFWPCSGACRISVPKAGTEPVPPAVEAQSPNLWTTKEVPDHHILILEAAHIPQRTSPPICDHTSSHLCSVLGNHCSTFCLYRFAYSGHFI</sequence>
<dbReference type="InterPro" id="IPR013783">
    <property type="entry name" value="Ig-like_fold"/>
</dbReference>
<feature type="signal peptide" evidence="1">
    <location>
        <begin position="1"/>
        <end position="17"/>
    </location>
</feature>
<dbReference type="InterPro" id="IPR007110">
    <property type="entry name" value="Ig-like_dom"/>
</dbReference>
<dbReference type="InterPro" id="IPR013106">
    <property type="entry name" value="Ig_V-set"/>
</dbReference>
<dbReference type="InterPro" id="IPR050150">
    <property type="entry name" value="IgV_Light_Chain"/>
</dbReference>
<dbReference type="SMART" id="SM00406">
    <property type="entry name" value="IGv"/>
    <property type="match status" value="1"/>
</dbReference>
<evidence type="ECO:0000256" key="1">
    <source>
        <dbReference type="SAM" id="SignalP"/>
    </source>
</evidence>
<organism evidence="3">
    <name type="scientific">Balaenoptera musculus</name>
    <name type="common">Blue whale</name>
    <dbReference type="NCBI Taxonomy" id="9771"/>
    <lineage>
        <taxon>Eukaryota</taxon>
        <taxon>Metazoa</taxon>
        <taxon>Chordata</taxon>
        <taxon>Craniata</taxon>
        <taxon>Vertebrata</taxon>
        <taxon>Euteleostomi</taxon>
        <taxon>Mammalia</taxon>
        <taxon>Eutheria</taxon>
        <taxon>Laurasiatheria</taxon>
        <taxon>Artiodactyla</taxon>
        <taxon>Whippomorpha</taxon>
        <taxon>Cetacea</taxon>
        <taxon>Mysticeti</taxon>
        <taxon>Balaenopteridae</taxon>
        <taxon>Balaenoptera</taxon>
    </lineage>
</organism>
<dbReference type="PANTHER" id="PTHR23267">
    <property type="entry name" value="IMMUNOGLOBULIN LIGHT CHAIN"/>
    <property type="match status" value="1"/>
</dbReference>
<reference evidence="3" key="1">
    <citation type="submission" date="2023-09" db="UniProtKB">
        <authorList>
            <consortium name="Ensembl"/>
        </authorList>
    </citation>
    <scope>IDENTIFICATION</scope>
</reference>
<evidence type="ECO:0000259" key="2">
    <source>
        <dbReference type="PROSITE" id="PS50835"/>
    </source>
</evidence>
<keyword evidence="1" id="KW-0732">Signal</keyword>
<dbReference type="SUPFAM" id="SSF48726">
    <property type="entry name" value="Immunoglobulin"/>
    <property type="match status" value="1"/>
</dbReference>
<dbReference type="SMART" id="SM00409">
    <property type="entry name" value="IG"/>
    <property type="match status" value="1"/>
</dbReference>